<evidence type="ECO:0000313" key="3">
    <source>
        <dbReference type="Proteomes" id="UP001159364"/>
    </source>
</evidence>
<name>A0AAV8S8C7_9ROSI</name>
<dbReference type="EMBL" id="JAIWQS010000012">
    <property type="protein sequence ID" value="KAJ8748339.1"/>
    <property type="molecule type" value="Genomic_DNA"/>
</dbReference>
<evidence type="ECO:0000313" key="2">
    <source>
        <dbReference type="EMBL" id="KAJ8748339.1"/>
    </source>
</evidence>
<reference evidence="2 3" key="1">
    <citation type="submission" date="2021-09" db="EMBL/GenBank/DDBJ databases">
        <title>Genomic insights and catalytic innovation underlie evolution of tropane alkaloids biosynthesis.</title>
        <authorList>
            <person name="Wang Y.-J."/>
            <person name="Tian T."/>
            <person name="Huang J.-P."/>
            <person name="Huang S.-X."/>
        </authorList>
    </citation>
    <scope>NUCLEOTIDE SEQUENCE [LARGE SCALE GENOMIC DNA]</scope>
    <source>
        <strain evidence="2">KIB-2018</strain>
        <tissue evidence="2">Leaf</tissue>
    </source>
</reference>
<protein>
    <submittedName>
        <fullName evidence="2">Uncharacterized protein</fullName>
    </submittedName>
</protein>
<keyword evidence="1" id="KW-0472">Membrane</keyword>
<dbReference type="SUPFAM" id="SSF48371">
    <property type="entry name" value="ARM repeat"/>
    <property type="match status" value="1"/>
</dbReference>
<feature type="transmembrane region" description="Helical" evidence="1">
    <location>
        <begin position="37"/>
        <end position="61"/>
    </location>
</feature>
<accession>A0AAV8S8C7</accession>
<keyword evidence="1" id="KW-1133">Transmembrane helix</keyword>
<feature type="transmembrane region" description="Helical" evidence="1">
    <location>
        <begin position="81"/>
        <end position="105"/>
    </location>
</feature>
<proteinExistence type="predicted"/>
<organism evidence="2 3">
    <name type="scientific">Erythroxylum novogranatense</name>
    <dbReference type="NCBI Taxonomy" id="1862640"/>
    <lineage>
        <taxon>Eukaryota</taxon>
        <taxon>Viridiplantae</taxon>
        <taxon>Streptophyta</taxon>
        <taxon>Embryophyta</taxon>
        <taxon>Tracheophyta</taxon>
        <taxon>Spermatophyta</taxon>
        <taxon>Magnoliopsida</taxon>
        <taxon>eudicotyledons</taxon>
        <taxon>Gunneridae</taxon>
        <taxon>Pentapetalae</taxon>
        <taxon>rosids</taxon>
        <taxon>fabids</taxon>
        <taxon>Malpighiales</taxon>
        <taxon>Erythroxylaceae</taxon>
        <taxon>Erythroxylum</taxon>
    </lineage>
</organism>
<evidence type="ECO:0000256" key="1">
    <source>
        <dbReference type="SAM" id="Phobius"/>
    </source>
</evidence>
<gene>
    <name evidence="2" type="ORF">K2173_001758</name>
</gene>
<sequence length="113" mass="12958">MDDDALNIRNWGYYEPAFKGHLGLQLMSSMAGNAQMTAVAIDIMMGYRLLSNLAIVAWVFSPGNVAQFNTSDHPWEVHHELSLSLFSCIHISLFCCEIFLTFYAYENRCMRRK</sequence>
<keyword evidence="3" id="KW-1185">Reference proteome</keyword>
<dbReference type="AlphaFoldDB" id="A0AAV8S8C7"/>
<keyword evidence="1" id="KW-0812">Transmembrane</keyword>
<comment type="caution">
    <text evidence="2">The sequence shown here is derived from an EMBL/GenBank/DDBJ whole genome shotgun (WGS) entry which is preliminary data.</text>
</comment>
<dbReference type="Gene3D" id="1.25.40.180">
    <property type="match status" value="1"/>
</dbReference>
<dbReference type="InterPro" id="IPR016024">
    <property type="entry name" value="ARM-type_fold"/>
</dbReference>
<dbReference type="Proteomes" id="UP001159364">
    <property type="component" value="Linkage Group LG12"/>
</dbReference>